<dbReference type="EMBL" id="OV170224">
    <property type="protein sequence ID" value="CAH0723616.1"/>
    <property type="molecule type" value="Genomic_DNA"/>
</dbReference>
<accession>A0A8J9YEU3</accession>
<keyword evidence="14" id="KW-1185">Reference proteome</keyword>
<name>A0A8J9YEU3_9NEOP</name>
<dbReference type="PANTHER" id="PTHR10514">
    <property type="entry name" value="ANGIOTENSIN-CONVERTING ENZYME"/>
    <property type="match status" value="1"/>
</dbReference>
<evidence type="ECO:0000256" key="1">
    <source>
        <dbReference type="ARBA" id="ARBA00008139"/>
    </source>
</evidence>
<evidence type="ECO:0000256" key="11">
    <source>
        <dbReference type="SAM" id="Phobius"/>
    </source>
</evidence>
<evidence type="ECO:0000256" key="9">
    <source>
        <dbReference type="PROSITE-ProRule" id="PRU01355"/>
    </source>
</evidence>
<keyword evidence="6" id="KW-0479">Metal-binding</keyword>
<keyword evidence="4 5" id="KW-0325">Glycoprotein</keyword>
<keyword evidence="2 12" id="KW-0732">Signal</keyword>
<keyword evidence="6" id="KW-0862">Zinc</keyword>
<feature type="glycosylation site" description="N-linked (GlcNAc...) asparagine; partial" evidence="5">
    <location>
        <position position="145"/>
    </location>
</feature>
<proteinExistence type="inferred from homology"/>
<dbReference type="GO" id="GO:0008237">
    <property type="term" value="F:metallopeptidase activity"/>
    <property type="evidence" value="ECO:0007669"/>
    <property type="project" value="InterPro"/>
</dbReference>
<keyword evidence="11" id="KW-0812">Transmembrane</keyword>
<evidence type="ECO:0000256" key="12">
    <source>
        <dbReference type="SAM" id="SignalP"/>
    </source>
</evidence>
<comment type="caution">
    <text evidence="9">Lacks conserved residue(s) required for the propagation of feature annotation.</text>
</comment>
<dbReference type="SUPFAM" id="SSF55486">
    <property type="entry name" value="Metalloproteases ('zincins'), catalytic domain"/>
    <property type="match status" value="1"/>
</dbReference>
<evidence type="ECO:0008006" key="15">
    <source>
        <dbReference type="Google" id="ProtNLM"/>
    </source>
</evidence>
<feature type="transmembrane region" description="Helical" evidence="11">
    <location>
        <begin position="670"/>
        <end position="691"/>
    </location>
</feature>
<dbReference type="PANTHER" id="PTHR10514:SF44">
    <property type="entry name" value="ANGIOTENSIN-CONVERTING ENZYME-RELATED"/>
    <property type="match status" value="1"/>
</dbReference>
<dbReference type="Proteomes" id="UP000838878">
    <property type="component" value="Chromosome 4"/>
</dbReference>
<dbReference type="OrthoDB" id="7361988at2759"/>
<evidence type="ECO:0000256" key="7">
    <source>
        <dbReference type="PIRSR" id="PIRSR601548-4"/>
    </source>
</evidence>
<feature type="non-terminal residue" evidence="13">
    <location>
        <position position="711"/>
    </location>
</feature>
<dbReference type="GO" id="GO:0005615">
    <property type="term" value="C:extracellular space"/>
    <property type="evidence" value="ECO:0007669"/>
    <property type="project" value="TreeGrafter"/>
</dbReference>
<sequence>MRPSVPLLCVCFYALLSSGTSSGDDDRRWLVSLLDLVELEYQDQCDQRATATWEELLGSGTGLSLKLERDKAFGIFVRKQKTDVASASTGHALGSNDDTLRRRVKLILQPGDALLDTQNWIRLVTFAETALHRMRWAKDYDCGSNTTCTLRELHNSMARGQDEEALRHMKQSWENHLPDLHEYLETILPLLRNATKENHHTLIEDYWDELCEQEGALLMARELWQRVKPLYLKLHKYTALRLRGVAEVGKPLPVHLLRSLKGDDWSNVIESLLPKHPDIYQKVHANLQLKDIGGLNAFKAANKLINNLNLGEIPHDIFDQSAFNGTCPPTIVDWCQPNKVKFISCHDVSIPNYMDAHETVMKIRFKLITALHSNNTYILREAPRFSAIYEAVPGFISLLSLNPHTLNRSGLYPLDRFKYNPNHHRLILQLIIALRDLPKLNYYIAADTWRLDVLMGKIPYAKIEESWKEFRSNFSMLESSHVDILGDPYILLNKPYTGKFMGLILKYQIYQSFAEELISDDSDLIQHVSENNQRLMDAMMQGFGAPWPELISDLLAKRENNLDDTALTDYFRLLDEYLDNQLDPSSETIIDDYIEPPIEVEIDNDIPEETKENDTHEDIQENVIETDEDKHSKDEKDEKDETSSVGVLEIKNPVPIDNEKENPKEASYNMYWWIGIVIALAVVVILVAIIARKRQNHRKQLERQRRQNTCA</sequence>
<feature type="signal peptide" evidence="12">
    <location>
        <begin position="1"/>
        <end position="23"/>
    </location>
</feature>
<feature type="region of interest" description="Disordered" evidence="10">
    <location>
        <begin position="603"/>
        <end position="661"/>
    </location>
</feature>
<evidence type="ECO:0000256" key="2">
    <source>
        <dbReference type="ARBA" id="ARBA00022729"/>
    </source>
</evidence>
<evidence type="ECO:0000313" key="13">
    <source>
        <dbReference type="EMBL" id="CAH0723616.1"/>
    </source>
</evidence>
<feature type="compositionally biased region" description="Basic and acidic residues" evidence="10">
    <location>
        <begin position="608"/>
        <end position="619"/>
    </location>
</feature>
<dbReference type="InterPro" id="IPR001548">
    <property type="entry name" value="Peptidase_M2"/>
</dbReference>
<dbReference type="GO" id="GO:0005886">
    <property type="term" value="C:plasma membrane"/>
    <property type="evidence" value="ECO:0007669"/>
    <property type="project" value="TreeGrafter"/>
</dbReference>
<feature type="glycosylation site" description="N-linked (GlcNAc...) asparagine; partial" evidence="5">
    <location>
        <position position="561"/>
    </location>
</feature>
<feature type="binding site" evidence="8">
    <location>
        <position position="390"/>
    </location>
    <ligand>
        <name>Zn(2+)</name>
        <dbReference type="ChEBI" id="CHEBI:29105"/>
        <label>2</label>
        <note>catalytic</note>
    </ligand>
</feature>
<gene>
    <name evidence="13" type="ORF">BINO364_LOCUS9427</name>
</gene>
<evidence type="ECO:0000256" key="10">
    <source>
        <dbReference type="SAM" id="MobiDB-lite"/>
    </source>
</evidence>
<evidence type="ECO:0000256" key="6">
    <source>
        <dbReference type="PIRSR" id="PIRSR601548-3"/>
    </source>
</evidence>
<dbReference type="GO" id="GO:0006508">
    <property type="term" value="P:proteolysis"/>
    <property type="evidence" value="ECO:0007669"/>
    <property type="project" value="InterPro"/>
</dbReference>
<feature type="chain" id="PRO_5035471922" description="Angiotensin-converting enzyme" evidence="12">
    <location>
        <begin position="24"/>
        <end position="711"/>
    </location>
</feature>
<feature type="compositionally biased region" description="Basic and acidic residues" evidence="10">
    <location>
        <begin position="628"/>
        <end position="642"/>
    </location>
</feature>
<reference evidence="13" key="1">
    <citation type="submission" date="2021-12" db="EMBL/GenBank/DDBJ databases">
        <authorList>
            <person name="Martin H S."/>
        </authorList>
    </citation>
    <scope>NUCLEOTIDE SEQUENCE</scope>
</reference>
<keyword evidence="11" id="KW-0472">Membrane</keyword>
<evidence type="ECO:0000256" key="4">
    <source>
        <dbReference type="ARBA" id="ARBA00023180"/>
    </source>
</evidence>
<dbReference type="GO" id="GO:0008241">
    <property type="term" value="F:peptidyl-dipeptidase activity"/>
    <property type="evidence" value="ECO:0007669"/>
    <property type="project" value="InterPro"/>
</dbReference>
<evidence type="ECO:0000256" key="3">
    <source>
        <dbReference type="ARBA" id="ARBA00023157"/>
    </source>
</evidence>
<organism evidence="13 14">
    <name type="scientific">Brenthis ino</name>
    <name type="common">lesser marbled fritillary</name>
    <dbReference type="NCBI Taxonomy" id="405034"/>
    <lineage>
        <taxon>Eukaryota</taxon>
        <taxon>Metazoa</taxon>
        <taxon>Ecdysozoa</taxon>
        <taxon>Arthropoda</taxon>
        <taxon>Hexapoda</taxon>
        <taxon>Insecta</taxon>
        <taxon>Pterygota</taxon>
        <taxon>Neoptera</taxon>
        <taxon>Endopterygota</taxon>
        <taxon>Lepidoptera</taxon>
        <taxon>Glossata</taxon>
        <taxon>Ditrysia</taxon>
        <taxon>Papilionoidea</taxon>
        <taxon>Nymphalidae</taxon>
        <taxon>Heliconiinae</taxon>
        <taxon>Argynnini</taxon>
        <taxon>Brenthis</taxon>
    </lineage>
</organism>
<keyword evidence="3 7" id="KW-1015">Disulfide bond</keyword>
<evidence type="ECO:0000256" key="5">
    <source>
        <dbReference type="PIRSR" id="PIRSR601548-10"/>
    </source>
</evidence>
<evidence type="ECO:0000256" key="8">
    <source>
        <dbReference type="PIRSR" id="PIRSR601548-8"/>
    </source>
</evidence>
<dbReference type="AlphaFoldDB" id="A0A8J9YEU3"/>
<dbReference type="Pfam" id="PF01401">
    <property type="entry name" value="Peptidase_M2"/>
    <property type="match status" value="1"/>
</dbReference>
<feature type="binding site" evidence="6">
    <location>
        <position position="390"/>
    </location>
    <ligand>
        <name>Zn(2+)</name>
        <dbReference type="ChEBI" id="CHEBI:29105"/>
        <label>1</label>
        <note>catalytic</note>
    </ligand>
</feature>
<keyword evidence="11" id="KW-1133">Transmembrane helix</keyword>
<protein>
    <recommendedName>
        <fullName evidence="15">Angiotensin-converting enzyme</fullName>
    </recommendedName>
</protein>
<evidence type="ECO:0000313" key="14">
    <source>
        <dbReference type="Proteomes" id="UP000838878"/>
    </source>
</evidence>
<dbReference type="PROSITE" id="PS52011">
    <property type="entry name" value="PEPTIDASE_M2"/>
    <property type="match status" value="1"/>
</dbReference>
<feature type="disulfide bond" evidence="7 9">
    <location>
        <begin position="327"/>
        <end position="345"/>
    </location>
</feature>
<comment type="similarity">
    <text evidence="1 9">Belongs to the peptidase M2 family.</text>
</comment>